<reference evidence="9" key="1">
    <citation type="journal article" date="2018" name="Front. Microbiol.">
        <title>Genome-Based Analysis Reveals the Taxonomy and Diversity of the Family Idiomarinaceae.</title>
        <authorList>
            <person name="Liu Y."/>
            <person name="Lai Q."/>
            <person name="Shao Z."/>
        </authorList>
    </citation>
    <scope>NUCLEOTIDE SEQUENCE [LARGE SCALE GENOMIC DNA]</scope>
    <source>
        <strain evidence="9">F23</strain>
    </source>
</reference>
<dbReference type="NCBIfam" id="TIGR01932">
    <property type="entry name" value="hflC"/>
    <property type="match status" value="2"/>
</dbReference>
<evidence type="ECO:0000313" key="9">
    <source>
        <dbReference type="Proteomes" id="UP000287330"/>
    </source>
</evidence>
<evidence type="ECO:0000259" key="7">
    <source>
        <dbReference type="SMART" id="SM00244"/>
    </source>
</evidence>
<dbReference type="RefSeq" id="WP_110575348.1">
    <property type="nucleotide sequence ID" value="NZ_PIPV01000008.1"/>
</dbReference>
<comment type="similarity">
    <text evidence="2 6">Belongs to the band 7/mec-2 family. HflC subfamily.</text>
</comment>
<gene>
    <name evidence="8" type="ORF">CWE25_10130</name>
</gene>
<dbReference type="InterPro" id="IPR036013">
    <property type="entry name" value="Band_7/SPFH_dom_sf"/>
</dbReference>
<protein>
    <recommendedName>
        <fullName evidence="6">Protein HflC</fullName>
    </recommendedName>
</protein>
<comment type="caution">
    <text evidence="8">The sequence shown here is derived from an EMBL/GenBank/DDBJ whole genome shotgun (WGS) entry which is preliminary data.</text>
</comment>
<dbReference type="AlphaFoldDB" id="A0A432XU24"/>
<dbReference type="GO" id="GO:0008233">
    <property type="term" value="F:peptidase activity"/>
    <property type="evidence" value="ECO:0007669"/>
    <property type="project" value="UniProtKB-KW"/>
</dbReference>
<feature type="domain" description="Band 7" evidence="7">
    <location>
        <begin position="18"/>
        <end position="189"/>
    </location>
</feature>
<keyword evidence="8" id="KW-0645">Protease</keyword>
<dbReference type="EMBL" id="PIPV01000008">
    <property type="protein sequence ID" value="RUO52227.1"/>
    <property type="molecule type" value="Genomic_DNA"/>
</dbReference>
<evidence type="ECO:0000313" key="8">
    <source>
        <dbReference type="EMBL" id="RUO52227.1"/>
    </source>
</evidence>
<proteinExistence type="inferred from homology"/>
<dbReference type="PIRSF" id="PIRSF005651">
    <property type="entry name" value="HflC"/>
    <property type="match status" value="1"/>
</dbReference>
<evidence type="ECO:0000256" key="4">
    <source>
        <dbReference type="ARBA" id="ARBA00022989"/>
    </source>
</evidence>
<evidence type="ECO:0000256" key="6">
    <source>
        <dbReference type="PIRNR" id="PIRNR005651"/>
    </source>
</evidence>
<dbReference type="InterPro" id="IPR001107">
    <property type="entry name" value="Band_7"/>
</dbReference>
<dbReference type="PANTHER" id="PTHR42911:SF1">
    <property type="entry name" value="MODULATOR OF FTSH PROTEASE HFLC"/>
    <property type="match status" value="1"/>
</dbReference>
<dbReference type="CDD" id="cd03405">
    <property type="entry name" value="SPFH_HflC"/>
    <property type="match status" value="1"/>
</dbReference>
<keyword evidence="5" id="KW-0472">Membrane</keyword>
<keyword evidence="4" id="KW-1133">Transmembrane helix</keyword>
<name>A0A432XU24_9GAMM</name>
<evidence type="ECO:0000256" key="2">
    <source>
        <dbReference type="ARBA" id="ARBA00007862"/>
    </source>
</evidence>
<evidence type="ECO:0000256" key="1">
    <source>
        <dbReference type="ARBA" id="ARBA00004167"/>
    </source>
</evidence>
<dbReference type="SUPFAM" id="SSF117892">
    <property type="entry name" value="Band 7/SPFH domain"/>
    <property type="match status" value="1"/>
</dbReference>
<dbReference type="PANTHER" id="PTHR42911">
    <property type="entry name" value="MODULATOR OF FTSH PROTEASE HFLC"/>
    <property type="match status" value="1"/>
</dbReference>
<dbReference type="InterPro" id="IPR010200">
    <property type="entry name" value="HflC"/>
</dbReference>
<sequence length="297" mass="33479">MKNLIAIIVVVLVALGLSSLYVVKEGERAILIQFGKVERNAETGEAMVFEPGLHFKIPFIEQVKRLDARLQTLDGDPDRFVTSEKKDLIVDTYVMWRINDFSTFYLSTNGGNKMQAEALLTRRINSGLRSEFGSRTISDIVSGERDELMREALIKGAESASDLGVEVVDVRVMQINLPDEVSQSIYQRMRAERQAVATEHRSEGREQAEIIRADVDARVTVMLADAKRQSRQLRGEGDAQAAKIYADSYQQDPEFFAFIRSMQAYSESFSSGSDVLVLDAESDFFRYLQDIQGEPKE</sequence>
<organism evidence="8 9">
    <name type="scientific">Idiomarina fontislapidosi</name>
    <dbReference type="NCBI Taxonomy" id="263723"/>
    <lineage>
        <taxon>Bacteria</taxon>
        <taxon>Pseudomonadati</taxon>
        <taxon>Pseudomonadota</taxon>
        <taxon>Gammaproteobacteria</taxon>
        <taxon>Alteromonadales</taxon>
        <taxon>Idiomarinaceae</taxon>
        <taxon>Idiomarina</taxon>
    </lineage>
</organism>
<dbReference type="OrthoDB" id="9812991at2"/>
<dbReference type="Gene3D" id="3.30.479.30">
    <property type="entry name" value="Band 7 domain"/>
    <property type="match status" value="1"/>
</dbReference>
<dbReference type="Proteomes" id="UP000287330">
    <property type="component" value="Unassembled WGS sequence"/>
</dbReference>
<keyword evidence="8" id="KW-0378">Hydrolase</keyword>
<evidence type="ECO:0000256" key="3">
    <source>
        <dbReference type="ARBA" id="ARBA00022692"/>
    </source>
</evidence>
<keyword evidence="9" id="KW-1185">Reference proteome</keyword>
<evidence type="ECO:0000256" key="5">
    <source>
        <dbReference type="ARBA" id="ARBA00023136"/>
    </source>
</evidence>
<comment type="subcellular location">
    <subcellularLocation>
        <location evidence="1">Membrane</location>
        <topology evidence="1">Single-pass membrane protein</topology>
    </subcellularLocation>
</comment>
<dbReference type="Pfam" id="PF01145">
    <property type="entry name" value="Band_7"/>
    <property type="match status" value="1"/>
</dbReference>
<dbReference type="GO" id="GO:0016020">
    <property type="term" value="C:membrane"/>
    <property type="evidence" value="ECO:0007669"/>
    <property type="project" value="UniProtKB-SubCell"/>
</dbReference>
<keyword evidence="3" id="KW-0812">Transmembrane</keyword>
<dbReference type="SMART" id="SM00244">
    <property type="entry name" value="PHB"/>
    <property type="match status" value="1"/>
</dbReference>
<comment type="function">
    <text evidence="6">HflC and HflK could regulate a protease.</text>
</comment>
<dbReference type="GO" id="GO:0006508">
    <property type="term" value="P:proteolysis"/>
    <property type="evidence" value="ECO:0007669"/>
    <property type="project" value="UniProtKB-KW"/>
</dbReference>
<accession>A0A432XU24</accession>